<keyword evidence="2" id="KW-0813">Transport</keyword>
<dbReference type="HOGENOM" id="CLU_017408_2_0_1"/>
<keyword evidence="5" id="KW-0560">Oxidoreductase</keyword>
<dbReference type="GO" id="GO:0006879">
    <property type="term" value="P:intracellular iron ion homeostasis"/>
    <property type="evidence" value="ECO:0007669"/>
    <property type="project" value="TreeGrafter"/>
</dbReference>
<keyword evidence="3 8" id="KW-0812">Transmembrane</keyword>
<feature type="transmembrane region" description="Helical" evidence="8">
    <location>
        <begin position="228"/>
        <end position="247"/>
    </location>
</feature>
<keyword evidence="4 8" id="KW-1133">Transmembrane helix</keyword>
<feature type="domain" description="Ferric oxidoreductase" evidence="9">
    <location>
        <begin position="152"/>
        <end position="273"/>
    </location>
</feature>
<evidence type="ECO:0008006" key="13">
    <source>
        <dbReference type="Google" id="ProtNLM"/>
    </source>
</evidence>
<dbReference type="RefSeq" id="XP_007411120.1">
    <property type="nucleotide sequence ID" value="XM_007411058.1"/>
</dbReference>
<dbReference type="Proteomes" id="UP000001072">
    <property type="component" value="Unassembled WGS sequence"/>
</dbReference>
<evidence type="ECO:0000313" key="11">
    <source>
        <dbReference type="EMBL" id="EGG05631.1"/>
    </source>
</evidence>
<dbReference type="PANTHER" id="PTHR32361:SF9">
    <property type="entry name" value="FERRIC REDUCTASE TRANSMEMBRANE COMPONENT 3-RELATED"/>
    <property type="match status" value="1"/>
</dbReference>
<keyword evidence="7 8" id="KW-0472">Membrane</keyword>
<dbReference type="InterPro" id="IPR051410">
    <property type="entry name" value="Ferric/Cupric_Reductase"/>
</dbReference>
<dbReference type="eggNOG" id="KOG0039">
    <property type="taxonomic scope" value="Eukaryota"/>
</dbReference>
<reference evidence="12" key="1">
    <citation type="journal article" date="2011" name="Proc. Natl. Acad. Sci. U.S.A.">
        <title>Obligate biotrophy features unraveled by the genomic analysis of rust fungi.</title>
        <authorList>
            <person name="Duplessis S."/>
            <person name="Cuomo C.A."/>
            <person name="Lin Y.-C."/>
            <person name="Aerts A."/>
            <person name="Tisserant E."/>
            <person name="Veneault-Fourrey C."/>
            <person name="Joly D.L."/>
            <person name="Hacquard S."/>
            <person name="Amselem J."/>
            <person name="Cantarel B.L."/>
            <person name="Chiu R."/>
            <person name="Coutinho P.M."/>
            <person name="Feau N."/>
            <person name="Field M."/>
            <person name="Frey P."/>
            <person name="Gelhaye E."/>
            <person name="Goldberg J."/>
            <person name="Grabherr M.G."/>
            <person name="Kodira C.D."/>
            <person name="Kohler A."/>
            <person name="Kuees U."/>
            <person name="Lindquist E.A."/>
            <person name="Lucas S.M."/>
            <person name="Mago R."/>
            <person name="Mauceli E."/>
            <person name="Morin E."/>
            <person name="Murat C."/>
            <person name="Pangilinan J.L."/>
            <person name="Park R."/>
            <person name="Pearson M."/>
            <person name="Quesneville H."/>
            <person name="Rouhier N."/>
            <person name="Sakthikumar S."/>
            <person name="Salamov A.A."/>
            <person name="Schmutz J."/>
            <person name="Selles B."/>
            <person name="Shapiro H."/>
            <person name="Tanguay P."/>
            <person name="Tuskan G.A."/>
            <person name="Henrissat B."/>
            <person name="Van de Peer Y."/>
            <person name="Rouze P."/>
            <person name="Ellis J.G."/>
            <person name="Dodds P.N."/>
            <person name="Schein J.E."/>
            <person name="Zhong S."/>
            <person name="Hamelin R.C."/>
            <person name="Grigoriev I.V."/>
            <person name="Szabo L.J."/>
            <person name="Martin F."/>
        </authorList>
    </citation>
    <scope>NUCLEOTIDE SEQUENCE [LARGE SCALE GENOMIC DNA]</scope>
    <source>
        <strain evidence="12">98AG31 / pathotype 3-4-7</strain>
    </source>
</reference>
<dbReference type="KEGG" id="mlr:MELLADRAFT_116791"/>
<dbReference type="InterPro" id="IPR013121">
    <property type="entry name" value="Fe_red_NAD-bd_6"/>
</dbReference>
<dbReference type="GO" id="GO:0005886">
    <property type="term" value="C:plasma membrane"/>
    <property type="evidence" value="ECO:0007669"/>
    <property type="project" value="TreeGrafter"/>
</dbReference>
<dbReference type="CDD" id="cd06186">
    <property type="entry name" value="NOX_Duox_like_FAD_NADP"/>
    <property type="match status" value="1"/>
</dbReference>
<protein>
    <recommendedName>
        <fullName evidence="13">FAD-binding FR-type domain-containing protein</fullName>
    </recommendedName>
</protein>
<evidence type="ECO:0000256" key="6">
    <source>
        <dbReference type="ARBA" id="ARBA00023065"/>
    </source>
</evidence>
<dbReference type="InterPro" id="IPR013130">
    <property type="entry name" value="Fe3_Rdtase_TM_dom"/>
</dbReference>
<keyword evidence="6" id="KW-0406">Ion transport</keyword>
<dbReference type="VEuPathDB" id="FungiDB:MELLADRAFT_116791"/>
<keyword evidence="12" id="KW-1185">Reference proteome</keyword>
<evidence type="ECO:0000256" key="8">
    <source>
        <dbReference type="SAM" id="Phobius"/>
    </source>
</evidence>
<gene>
    <name evidence="11" type="ORF">MELLADRAFT_116791</name>
</gene>
<evidence type="ECO:0000256" key="2">
    <source>
        <dbReference type="ARBA" id="ARBA00022448"/>
    </source>
</evidence>
<evidence type="ECO:0000256" key="4">
    <source>
        <dbReference type="ARBA" id="ARBA00022989"/>
    </source>
</evidence>
<dbReference type="PANTHER" id="PTHR32361">
    <property type="entry name" value="FERRIC/CUPRIC REDUCTASE TRANSMEMBRANE COMPONENT"/>
    <property type="match status" value="1"/>
</dbReference>
<feature type="transmembrane region" description="Helical" evidence="8">
    <location>
        <begin position="254"/>
        <end position="274"/>
    </location>
</feature>
<dbReference type="Pfam" id="PF01794">
    <property type="entry name" value="Ferric_reduct"/>
    <property type="match status" value="1"/>
</dbReference>
<dbReference type="EMBL" id="GL883112">
    <property type="protein sequence ID" value="EGG05631.1"/>
    <property type="molecule type" value="Genomic_DNA"/>
</dbReference>
<sequence>MSDAPPMPEGGFTVYDSYTTDPTYARYFTYVALGFLALSFLSNLPGLWKSIKTQTLFHRLSLTGLRYRPKAFHPLPNTEPISRNSSKTSISVLYLQAFSNKILLRNPTFKLSRFRFTSRLTIYNIFLILLIPALVLGTLLPKSDLSDNANRAGFIALATLPWIFLLGGKSTGLASLIGIGYDQLNYLHRWIGRATLTLVLIHFGLWTTQFAKYGSRYLSERLSGTKELRGIMSLCFLFLLSLPSVSWIRHQPIFGWRIFKSLHVIGFIGFIIGINMHTTYAWPWTVGVIVIYAVDVTSRTIRYRFKTVQIEALESGVTRLRIQGVTDGWRSCATIWSIGRPLESHPLSIAHGPESASVAGAEGSLVLFCTSAQKGAWASDLWEAAKARPGMVITGLIDGPYGGLPTHASVYENAHLFLLAGGSGMSFVMGMLDEAVSGAVMGVRGCSLETILLVWCIRDPSMIEAYMPMLENIMVASRSSGQVTVRVVIYVKVPNESIPEEKSSVSVRTGKCRIEEEIKGWIQPDEKLGRGIGGGRTIVVCGRDEMISDVRNSVARVPIDVSVRAGGISLYTEHFGL</sequence>
<name>F4RQ08_MELLP</name>
<evidence type="ECO:0000256" key="7">
    <source>
        <dbReference type="ARBA" id="ARBA00023136"/>
    </source>
</evidence>
<dbReference type="GO" id="GO:0015677">
    <property type="term" value="P:copper ion import"/>
    <property type="evidence" value="ECO:0007669"/>
    <property type="project" value="TreeGrafter"/>
</dbReference>
<feature type="domain" description="Ferric reductase NAD binding" evidence="10">
    <location>
        <begin position="415"/>
        <end position="492"/>
    </location>
</feature>
<evidence type="ECO:0000256" key="1">
    <source>
        <dbReference type="ARBA" id="ARBA00004141"/>
    </source>
</evidence>
<feature type="transmembrane region" description="Helical" evidence="8">
    <location>
        <begin position="190"/>
        <end position="208"/>
    </location>
</feature>
<evidence type="ECO:0000256" key="3">
    <source>
        <dbReference type="ARBA" id="ARBA00022692"/>
    </source>
</evidence>
<dbReference type="SUPFAM" id="SSF52343">
    <property type="entry name" value="Ferredoxin reductase-like, C-terminal NADP-linked domain"/>
    <property type="match status" value="1"/>
</dbReference>
<dbReference type="InParanoid" id="F4RQ08"/>
<feature type="transmembrane region" description="Helical" evidence="8">
    <location>
        <begin position="27"/>
        <end position="48"/>
    </location>
</feature>
<evidence type="ECO:0000256" key="5">
    <source>
        <dbReference type="ARBA" id="ARBA00023002"/>
    </source>
</evidence>
<feature type="transmembrane region" description="Helical" evidence="8">
    <location>
        <begin position="152"/>
        <end position="178"/>
    </location>
</feature>
<accession>F4RQ08</accession>
<evidence type="ECO:0000259" key="9">
    <source>
        <dbReference type="Pfam" id="PF01794"/>
    </source>
</evidence>
<organism evidence="12">
    <name type="scientific">Melampsora larici-populina (strain 98AG31 / pathotype 3-4-7)</name>
    <name type="common">Poplar leaf rust fungus</name>
    <dbReference type="NCBI Taxonomy" id="747676"/>
    <lineage>
        <taxon>Eukaryota</taxon>
        <taxon>Fungi</taxon>
        <taxon>Dikarya</taxon>
        <taxon>Basidiomycota</taxon>
        <taxon>Pucciniomycotina</taxon>
        <taxon>Pucciniomycetes</taxon>
        <taxon>Pucciniales</taxon>
        <taxon>Melampsoraceae</taxon>
        <taxon>Melampsora</taxon>
    </lineage>
</organism>
<evidence type="ECO:0000313" key="12">
    <source>
        <dbReference type="Proteomes" id="UP000001072"/>
    </source>
</evidence>
<dbReference type="Pfam" id="PF08030">
    <property type="entry name" value="NAD_binding_6"/>
    <property type="match status" value="1"/>
</dbReference>
<dbReference type="GeneID" id="18925889"/>
<feature type="transmembrane region" description="Helical" evidence="8">
    <location>
        <begin position="120"/>
        <end position="140"/>
    </location>
</feature>
<dbReference type="Gene3D" id="3.40.50.80">
    <property type="entry name" value="Nucleotide-binding domain of ferredoxin-NADP reductase (FNR) module"/>
    <property type="match status" value="1"/>
</dbReference>
<dbReference type="OrthoDB" id="3944240at2759"/>
<proteinExistence type="predicted"/>
<dbReference type="AlphaFoldDB" id="F4RQ08"/>
<dbReference type="GO" id="GO:0000293">
    <property type="term" value="F:ferric-chelate reductase activity"/>
    <property type="evidence" value="ECO:0007669"/>
    <property type="project" value="UniProtKB-ARBA"/>
</dbReference>
<dbReference type="InterPro" id="IPR039261">
    <property type="entry name" value="FNR_nucleotide-bd"/>
</dbReference>
<dbReference type="GO" id="GO:0006826">
    <property type="term" value="P:iron ion transport"/>
    <property type="evidence" value="ECO:0007669"/>
    <property type="project" value="TreeGrafter"/>
</dbReference>
<evidence type="ECO:0000259" key="10">
    <source>
        <dbReference type="Pfam" id="PF08030"/>
    </source>
</evidence>
<comment type="subcellular location">
    <subcellularLocation>
        <location evidence="1">Membrane</location>
        <topology evidence="1">Multi-pass membrane protein</topology>
    </subcellularLocation>
</comment>